<evidence type="ECO:0000256" key="4">
    <source>
        <dbReference type="ARBA" id="ARBA00067972"/>
    </source>
</evidence>
<evidence type="ECO:0000256" key="3">
    <source>
        <dbReference type="ARBA" id="ARBA00066406"/>
    </source>
</evidence>
<dbReference type="PROSITE" id="PS51257">
    <property type="entry name" value="PROKAR_LIPOPROTEIN"/>
    <property type="match status" value="1"/>
</dbReference>
<dbReference type="PANTHER" id="PTHR28047">
    <property type="entry name" value="PROTEIN DCG1"/>
    <property type="match status" value="1"/>
</dbReference>
<dbReference type="InterPro" id="IPR015942">
    <property type="entry name" value="Asp/Glu/hydantoin_racemase"/>
</dbReference>
<dbReference type="PANTHER" id="PTHR28047:SF5">
    <property type="entry name" value="PROTEIN DCG1"/>
    <property type="match status" value="1"/>
</dbReference>
<dbReference type="GO" id="GO:0047661">
    <property type="term" value="F:amino-acid racemase activity"/>
    <property type="evidence" value="ECO:0007669"/>
    <property type="project" value="InterPro"/>
</dbReference>
<evidence type="ECO:0000256" key="1">
    <source>
        <dbReference type="ARBA" id="ARBA00038414"/>
    </source>
</evidence>
<evidence type="ECO:0000256" key="2">
    <source>
        <dbReference type="ARBA" id="ARBA00051635"/>
    </source>
</evidence>
<dbReference type="FunFam" id="3.40.50.12500:FF:000001">
    <property type="entry name" value="Putative hydantoin racemase"/>
    <property type="match status" value="1"/>
</dbReference>
<dbReference type="Pfam" id="PF01177">
    <property type="entry name" value="Asp_Glu_race"/>
    <property type="match status" value="1"/>
</dbReference>
<comment type="similarity">
    <text evidence="1">Belongs to the HyuE racemase family.</text>
</comment>
<dbReference type="AlphaFoldDB" id="A0A174AEZ3"/>
<name>A0A174AEZ3_9FIRM</name>
<protein>
    <recommendedName>
        <fullName evidence="4">Hydantoin racemase</fullName>
        <ecNumber evidence="3">5.1.99.5</ecNumber>
    </recommendedName>
</protein>
<dbReference type="InterPro" id="IPR052186">
    <property type="entry name" value="Hydantoin_racemase-like"/>
</dbReference>
<dbReference type="STRING" id="39482.ERS852491_00707"/>
<organism evidence="6 7">
    <name type="scientific">Faecalicatena contorta</name>
    <dbReference type="NCBI Taxonomy" id="39482"/>
    <lineage>
        <taxon>Bacteria</taxon>
        <taxon>Bacillati</taxon>
        <taxon>Bacillota</taxon>
        <taxon>Clostridia</taxon>
        <taxon>Lachnospirales</taxon>
        <taxon>Lachnospiraceae</taxon>
        <taxon>Faecalicatena</taxon>
    </lineage>
</organism>
<evidence type="ECO:0000313" key="7">
    <source>
        <dbReference type="Proteomes" id="UP000095544"/>
    </source>
</evidence>
<reference evidence="6 7" key="1">
    <citation type="submission" date="2015-09" db="EMBL/GenBank/DDBJ databases">
        <authorList>
            <consortium name="Pathogen Informatics"/>
        </authorList>
    </citation>
    <scope>NUCLEOTIDE SEQUENCE [LARGE SCALE GENOMIC DNA]</scope>
    <source>
        <strain evidence="6 7">2789STDY5834876</strain>
    </source>
</reference>
<comment type="catalytic activity">
    <reaction evidence="2">
        <text>a D-5-monosubstituted hydantoin = a L-5-monosubstituted hydantoin</text>
        <dbReference type="Rhea" id="RHEA:46624"/>
        <dbReference type="ChEBI" id="CHEBI:86339"/>
        <dbReference type="ChEBI" id="CHEBI:86340"/>
        <dbReference type="EC" id="5.1.99.5"/>
    </reaction>
</comment>
<evidence type="ECO:0000256" key="5">
    <source>
        <dbReference type="ARBA" id="ARBA00093199"/>
    </source>
</evidence>
<gene>
    <name evidence="6" type="ORF">ERS852491_00707</name>
</gene>
<comment type="catalytic activity">
    <reaction evidence="5">
        <text>D-5-benzylhydantoin = L-5-benzylhydantoin</text>
        <dbReference type="Rhea" id="RHEA:83991"/>
        <dbReference type="ChEBI" id="CHEBI:176864"/>
        <dbReference type="ChEBI" id="CHEBI:233540"/>
    </reaction>
</comment>
<dbReference type="EMBL" id="CYZU01000004">
    <property type="protein sequence ID" value="CUN86944.1"/>
    <property type="molecule type" value="Genomic_DNA"/>
</dbReference>
<dbReference type="EC" id="5.1.99.5" evidence="3"/>
<dbReference type="RefSeq" id="WP_055151125.1">
    <property type="nucleotide sequence ID" value="NZ_CYZU01000004.1"/>
</dbReference>
<dbReference type="GO" id="GO:0036348">
    <property type="term" value="F:hydantoin racemase activity"/>
    <property type="evidence" value="ECO:0007669"/>
    <property type="project" value="UniProtKB-EC"/>
</dbReference>
<evidence type="ECO:0000313" key="6">
    <source>
        <dbReference type="EMBL" id="CUN86944.1"/>
    </source>
</evidence>
<accession>A0A174AEZ3</accession>
<sequence>MKIKLINPNTTVAMTQSIQSCAEKYARKDTEIYAVNPTVGVNSIECYVDEYLAIPGVLREVQKGEQEEADAYVIACFGDPGLQAAREITDKPVLGIAESAIAAAKVIAPYFSIVSVLDRSIKVTEDVVVNYGAEKFCRSIRSTGLSVLEFGESPQRGLDALLHQSRLAVSEDKAECILLGCAGFVDFVEKIKKELGVPVLDGVMPAVKFAEAFVEMGLGTSKSNTWSYPEKKEYAGYDLETVTWMPGKPMICGK</sequence>
<dbReference type="Gene3D" id="3.40.50.12500">
    <property type="match status" value="1"/>
</dbReference>
<dbReference type="OrthoDB" id="9791723at2"/>
<dbReference type="Proteomes" id="UP000095544">
    <property type="component" value="Unassembled WGS sequence"/>
</dbReference>
<dbReference type="InterPro" id="IPR053714">
    <property type="entry name" value="Iso_Racemase_Enz_sf"/>
</dbReference>
<proteinExistence type="inferred from homology"/>